<dbReference type="InterPro" id="IPR027417">
    <property type="entry name" value="P-loop_NTPase"/>
</dbReference>
<dbReference type="PANTHER" id="PTHR24223:SF443">
    <property type="entry name" value="MULTIDRUG-RESISTANCE LIKE PROTEIN 1, ISOFORM I"/>
    <property type="match status" value="1"/>
</dbReference>
<evidence type="ECO:0000256" key="3">
    <source>
        <dbReference type="ARBA" id="ARBA00022741"/>
    </source>
</evidence>
<keyword evidence="2" id="KW-0677">Repeat</keyword>
<proteinExistence type="predicted"/>
<dbReference type="OrthoDB" id="6500128at2759"/>
<accession>A0A8K1CQX0</accession>
<keyword evidence="4" id="KW-0067">ATP-binding</keyword>
<comment type="subcellular location">
    <subcellularLocation>
        <location evidence="1">Vacuole membrane</location>
        <topology evidence="1">Multi-pass membrane protein</topology>
    </subcellularLocation>
</comment>
<dbReference type="SUPFAM" id="SSF52540">
    <property type="entry name" value="P-loop containing nucleoside triphosphate hydrolases"/>
    <property type="match status" value="1"/>
</dbReference>
<organism evidence="6 7">
    <name type="scientific">Pythium oligandrum</name>
    <name type="common">Mycoparasitic fungus</name>
    <dbReference type="NCBI Taxonomy" id="41045"/>
    <lineage>
        <taxon>Eukaryota</taxon>
        <taxon>Sar</taxon>
        <taxon>Stramenopiles</taxon>
        <taxon>Oomycota</taxon>
        <taxon>Peronosporomycetes</taxon>
        <taxon>Pythiales</taxon>
        <taxon>Pythiaceae</taxon>
        <taxon>Pythium</taxon>
    </lineage>
</organism>
<protein>
    <recommendedName>
        <fullName evidence="5">ABC transporter domain-containing protein</fullName>
    </recommendedName>
</protein>
<dbReference type="GO" id="GO:0016887">
    <property type="term" value="F:ATP hydrolysis activity"/>
    <property type="evidence" value="ECO:0007669"/>
    <property type="project" value="InterPro"/>
</dbReference>
<dbReference type="AlphaFoldDB" id="A0A8K1CQX0"/>
<evidence type="ECO:0000259" key="5">
    <source>
        <dbReference type="PROSITE" id="PS50893"/>
    </source>
</evidence>
<dbReference type="InterPro" id="IPR003439">
    <property type="entry name" value="ABC_transporter-like_ATP-bd"/>
</dbReference>
<gene>
    <name evidence="6" type="ORF">Poli38472_012133</name>
</gene>
<dbReference type="PANTHER" id="PTHR24223">
    <property type="entry name" value="ATP-BINDING CASSETTE SUB-FAMILY C"/>
    <property type="match status" value="1"/>
</dbReference>
<evidence type="ECO:0000256" key="2">
    <source>
        <dbReference type="ARBA" id="ARBA00022737"/>
    </source>
</evidence>
<dbReference type="GO" id="GO:0042626">
    <property type="term" value="F:ATPase-coupled transmembrane transporter activity"/>
    <property type="evidence" value="ECO:0007669"/>
    <property type="project" value="TreeGrafter"/>
</dbReference>
<dbReference type="Gene3D" id="3.40.50.300">
    <property type="entry name" value="P-loop containing nucleotide triphosphate hydrolases"/>
    <property type="match status" value="2"/>
</dbReference>
<dbReference type="EMBL" id="SPLM01000006">
    <property type="protein sequence ID" value="TMW67017.1"/>
    <property type="molecule type" value="Genomic_DNA"/>
</dbReference>
<evidence type="ECO:0000313" key="7">
    <source>
        <dbReference type="Proteomes" id="UP000794436"/>
    </source>
</evidence>
<evidence type="ECO:0000256" key="4">
    <source>
        <dbReference type="ARBA" id="ARBA00022840"/>
    </source>
</evidence>
<dbReference type="InterPro" id="IPR003593">
    <property type="entry name" value="AAA+_ATPase"/>
</dbReference>
<dbReference type="GO" id="GO:0005524">
    <property type="term" value="F:ATP binding"/>
    <property type="evidence" value="ECO:0007669"/>
    <property type="project" value="UniProtKB-KW"/>
</dbReference>
<dbReference type="InterPro" id="IPR050173">
    <property type="entry name" value="ABC_transporter_C-like"/>
</dbReference>
<sequence length="241" mass="26589">MADFLAVDEFDHTNVSCDGAAHPADVMVEIKDGSFGWSKDTPLLKNINIQVKEGDLVVIHGLVGSGKSSLCSALLGEMDKLSGSVFVRGRVAYYSQQTWIQNMTIRENILFGKAYDEKKYQQVLDACGLLPDLAQFPAEGSFVARAMLTKSRIVVMDEATASIDHATEKKLQHMINRDFKDATVLTIAHRLATVLDSDRIMVLSDGKVVEFDTPHNLVENEGGVFYELAKEGGFLEKFQAK</sequence>
<comment type="caution">
    <text evidence="6">The sequence shown here is derived from an EMBL/GenBank/DDBJ whole genome shotgun (WGS) entry which is preliminary data.</text>
</comment>
<dbReference type="GO" id="GO:0005774">
    <property type="term" value="C:vacuolar membrane"/>
    <property type="evidence" value="ECO:0007669"/>
    <property type="project" value="UniProtKB-SubCell"/>
</dbReference>
<keyword evidence="3" id="KW-0547">Nucleotide-binding</keyword>
<keyword evidence="7" id="KW-1185">Reference proteome</keyword>
<feature type="domain" description="ABC transporter" evidence="5">
    <location>
        <begin position="28"/>
        <end position="230"/>
    </location>
</feature>
<evidence type="ECO:0000256" key="1">
    <source>
        <dbReference type="ARBA" id="ARBA00004128"/>
    </source>
</evidence>
<dbReference type="PROSITE" id="PS50893">
    <property type="entry name" value="ABC_TRANSPORTER_2"/>
    <property type="match status" value="1"/>
</dbReference>
<evidence type="ECO:0000313" key="6">
    <source>
        <dbReference type="EMBL" id="TMW67017.1"/>
    </source>
</evidence>
<name>A0A8K1CQX0_PYTOL</name>
<reference evidence="6" key="1">
    <citation type="submission" date="2019-03" db="EMBL/GenBank/DDBJ databases">
        <title>Long read genome sequence of the mycoparasitic Pythium oligandrum ATCC 38472 isolated from sugarbeet rhizosphere.</title>
        <authorList>
            <person name="Gaulin E."/>
        </authorList>
    </citation>
    <scope>NUCLEOTIDE SEQUENCE</scope>
    <source>
        <strain evidence="6">ATCC 38472_TT</strain>
    </source>
</reference>
<dbReference type="Pfam" id="PF00005">
    <property type="entry name" value="ABC_tran"/>
    <property type="match status" value="1"/>
</dbReference>
<dbReference type="SMART" id="SM00382">
    <property type="entry name" value="AAA"/>
    <property type="match status" value="1"/>
</dbReference>
<dbReference type="Proteomes" id="UP000794436">
    <property type="component" value="Unassembled WGS sequence"/>
</dbReference>